<keyword evidence="1" id="KW-0732">Signal</keyword>
<dbReference type="AlphaFoldDB" id="A0AAW1L573"/>
<proteinExistence type="predicted"/>
<dbReference type="EMBL" id="JASPKY010000169">
    <property type="protein sequence ID" value="KAK9728567.1"/>
    <property type="molecule type" value="Genomic_DNA"/>
</dbReference>
<organism evidence="2 3">
    <name type="scientific">Popillia japonica</name>
    <name type="common">Japanese beetle</name>
    <dbReference type="NCBI Taxonomy" id="7064"/>
    <lineage>
        <taxon>Eukaryota</taxon>
        <taxon>Metazoa</taxon>
        <taxon>Ecdysozoa</taxon>
        <taxon>Arthropoda</taxon>
        <taxon>Hexapoda</taxon>
        <taxon>Insecta</taxon>
        <taxon>Pterygota</taxon>
        <taxon>Neoptera</taxon>
        <taxon>Endopterygota</taxon>
        <taxon>Coleoptera</taxon>
        <taxon>Polyphaga</taxon>
        <taxon>Scarabaeiformia</taxon>
        <taxon>Scarabaeidae</taxon>
        <taxon>Rutelinae</taxon>
        <taxon>Popillia</taxon>
    </lineage>
</organism>
<keyword evidence="3" id="KW-1185">Reference proteome</keyword>
<comment type="caution">
    <text evidence="2">The sequence shown here is derived from an EMBL/GenBank/DDBJ whole genome shotgun (WGS) entry which is preliminary data.</text>
</comment>
<gene>
    <name evidence="2" type="ORF">QE152_g17962</name>
</gene>
<reference evidence="2 3" key="1">
    <citation type="journal article" date="2024" name="BMC Genomics">
        <title>De novo assembly and annotation of Popillia japonica's genome with initial clues to its potential as an invasive pest.</title>
        <authorList>
            <person name="Cucini C."/>
            <person name="Boschi S."/>
            <person name="Funari R."/>
            <person name="Cardaioli E."/>
            <person name="Iannotti N."/>
            <person name="Marturano G."/>
            <person name="Paoli F."/>
            <person name="Bruttini M."/>
            <person name="Carapelli A."/>
            <person name="Frati F."/>
            <person name="Nardi F."/>
        </authorList>
    </citation>
    <scope>NUCLEOTIDE SEQUENCE [LARGE SCALE GENOMIC DNA]</scope>
    <source>
        <strain evidence="2">DMR45628</strain>
    </source>
</reference>
<name>A0AAW1L573_POPJA</name>
<evidence type="ECO:0000313" key="3">
    <source>
        <dbReference type="Proteomes" id="UP001458880"/>
    </source>
</evidence>
<evidence type="ECO:0000256" key="1">
    <source>
        <dbReference type="SAM" id="SignalP"/>
    </source>
</evidence>
<feature type="signal peptide" evidence="1">
    <location>
        <begin position="1"/>
        <end position="20"/>
    </location>
</feature>
<accession>A0AAW1L573</accession>
<dbReference type="Proteomes" id="UP001458880">
    <property type="component" value="Unassembled WGS sequence"/>
</dbReference>
<protein>
    <submittedName>
        <fullName evidence="2">Uncharacterized protein</fullName>
    </submittedName>
</protein>
<sequence length="258" mass="30464">MTNLNLLLVTFCVLTALIWCEHNEINEHSAEEDTHKEALTAGPDTNTTTTTEEYFHVKYHANRFEGFNETDFGRYLQKKMMWKITRNERFPRYVVMHYYHPQKDVIGKSIKIDPSMIVRPKDKEKQKWWCTGKTEPVFLKNNIVICRATKLVDVCFVEGVKMPCLKEILHIPDCPRNVTKCRRTTPKLLEIPCLTMVYYQKTVRCAIVIYNEIRNPTELTNEEFVWLADNNREFQRKVEPGKFCVCRFVGNDFVRSIL</sequence>
<evidence type="ECO:0000313" key="2">
    <source>
        <dbReference type="EMBL" id="KAK9728567.1"/>
    </source>
</evidence>
<feature type="chain" id="PRO_5043553454" evidence="1">
    <location>
        <begin position="21"/>
        <end position="258"/>
    </location>
</feature>